<name>A0ABV9NY06_9BACI</name>
<comment type="caution">
    <text evidence="1">The sequence shown here is derived from an EMBL/GenBank/DDBJ whole genome shotgun (WGS) entry which is preliminary data.</text>
</comment>
<sequence>MEITTITFQPTSTRRQLYYPYLLSVWRSSYRTLFSPQTEKRALMTNLVKGGTSFAVPPHTTIMKALPRSVMTSAVSFNEAEEDAFEMLRRFYLHKARSWKIPDITLQYSTLVYVPFEYYVKQTRWLKKDALFLYEPLSNSEEPLKKHPEILEHVSAKEAIG</sequence>
<keyword evidence="2" id="KW-1185">Reference proteome</keyword>
<dbReference type="RefSeq" id="WP_377909417.1">
    <property type="nucleotide sequence ID" value="NZ_JBHSGK010000009.1"/>
</dbReference>
<dbReference type="Proteomes" id="UP001595896">
    <property type="component" value="Unassembled WGS sequence"/>
</dbReference>
<accession>A0ABV9NY06</accession>
<evidence type="ECO:0000313" key="2">
    <source>
        <dbReference type="Proteomes" id="UP001595896"/>
    </source>
</evidence>
<gene>
    <name evidence="1" type="ORF">ACFO4L_09435</name>
</gene>
<evidence type="ECO:0000313" key="1">
    <source>
        <dbReference type="EMBL" id="MFC4736804.1"/>
    </source>
</evidence>
<protein>
    <submittedName>
        <fullName evidence="1">Uncharacterized protein</fullName>
    </submittedName>
</protein>
<dbReference type="EMBL" id="JBHSGK010000009">
    <property type="protein sequence ID" value="MFC4736804.1"/>
    <property type="molecule type" value="Genomic_DNA"/>
</dbReference>
<organism evidence="1 2">
    <name type="scientific">Bacillus daqingensis</name>
    <dbReference type="NCBI Taxonomy" id="872396"/>
    <lineage>
        <taxon>Bacteria</taxon>
        <taxon>Bacillati</taxon>
        <taxon>Bacillota</taxon>
        <taxon>Bacilli</taxon>
        <taxon>Bacillales</taxon>
        <taxon>Bacillaceae</taxon>
        <taxon>Bacillus</taxon>
    </lineage>
</organism>
<reference evidence="2" key="1">
    <citation type="journal article" date="2019" name="Int. J. Syst. Evol. Microbiol.">
        <title>The Global Catalogue of Microorganisms (GCM) 10K type strain sequencing project: providing services to taxonomists for standard genome sequencing and annotation.</title>
        <authorList>
            <consortium name="The Broad Institute Genomics Platform"/>
            <consortium name="The Broad Institute Genome Sequencing Center for Infectious Disease"/>
            <person name="Wu L."/>
            <person name="Ma J."/>
        </authorList>
    </citation>
    <scope>NUCLEOTIDE SEQUENCE [LARGE SCALE GENOMIC DNA]</scope>
    <source>
        <strain evidence="2">JCM 12165</strain>
    </source>
</reference>
<proteinExistence type="predicted"/>